<dbReference type="GO" id="GO:0000981">
    <property type="term" value="F:DNA-binding transcription factor activity, RNA polymerase II-specific"/>
    <property type="evidence" value="ECO:0007669"/>
    <property type="project" value="InterPro"/>
</dbReference>
<dbReference type="SMART" id="SM00066">
    <property type="entry name" value="GAL4"/>
    <property type="match status" value="1"/>
</dbReference>
<organism evidence="6 7">
    <name type="scientific">Pseudozyma hubeiensis (strain SY62)</name>
    <name type="common">Yeast</name>
    <dbReference type="NCBI Taxonomy" id="1305764"/>
    <lineage>
        <taxon>Eukaryota</taxon>
        <taxon>Fungi</taxon>
        <taxon>Dikarya</taxon>
        <taxon>Basidiomycota</taxon>
        <taxon>Ustilaginomycotina</taxon>
        <taxon>Ustilaginomycetes</taxon>
        <taxon>Ustilaginales</taxon>
        <taxon>Ustilaginaceae</taxon>
        <taxon>Pseudozyma</taxon>
    </lineage>
</organism>
<accession>R9PAU9</accession>
<feature type="region of interest" description="Disordered" evidence="4">
    <location>
        <begin position="1"/>
        <end position="53"/>
    </location>
</feature>
<dbReference type="SMART" id="SM00906">
    <property type="entry name" value="Fungal_trans"/>
    <property type="match status" value="1"/>
</dbReference>
<evidence type="ECO:0000313" key="7">
    <source>
        <dbReference type="Proteomes" id="UP000014071"/>
    </source>
</evidence>
<dbReference type="InterPro" id="IPR001138">
    <property type="entry name" value="Zn2Cys6_DnaBD"/>
</dbReference>
<evidence type="ECO:0000256" key="2">
    <source>
        <dbReference type="ARBA" id="ARBA00022723"/>
    </source>
</evidence>
<dbReference type="GO" id="GO:0006351">
    <property type="term" value="P:DNA-templated transcription"/>
    <property type="evidence" value="ECO:0007669"/>
    <property type="project" value="InterPro"/>
</dbReference>
<feature type="compositionally biased region" description="Polar residues" evidence="4">
    <location>
        <begin position="672"/>
        <end position="684"/>
    </location>
</feature>
<dbReference type="Pfam" id="PF00172">
    <property type="entry name" value="Zn_clus"/>
    <property type="match status" value="1"/>
</dbReference>
<dbReference type="CDD" id="cd12148">
    <property type="entry name" value="fungal_TF_MHR"/>
    <property type="match status" value="1"/>
</dbReference>
<dbReference type="EMBL" id="DF238821">
    <property type="protein sequence ID" value="GAC98501.1"/>
    <property type="molecule type" value="Genomic_DNA"/>
</dbReference>
<proteinExistence type="predicted"/>
<feature type="region of interest" description="Disordered" evidence="4">
    <location>
        <begin position="184"/>
        <end position="221"/>
    </location>
</feature>
<feature type="compositionally biased region" description="Basic and acidic residues" evidence="4">
    <location>
        <begin position="127"/>
        <end position="145"/>
    </location>
</feature>
<feature type="compositionally biased region" description="Low complexity" evidence="4">
    <location>
        <begin position="687"/>
        <end position="697"/>
    </location>
</feature>
<evidence type="ECO:0000259" key="5">
    <source>
        <dbReference type="PROSITE" id="PS50048"/>
    </source>
</evidence>
<feature type="domain" description="Zn(2)-C6 fungal-type" evidence="5">
    <location>
        <begin position="61"/>
        <end position="90"/>
    </location>
</feature>
<dbReference type="PANTHER" id="PTHR31001">
    <property type="entry name" value="UNCHARACTERIZED TRANSCRIPTIONAL REGULATORY PROTEIN"/>
    <property type="match status" value="1"/>
</dbReference>
<dbReference type="Pfam" id="PF04082">
    <property type="entry name" value="Fungal_trans"/>
    <property type="match status" value="1"/>
</dbReference>
<keyword evidence="3" id="KW-0539">Nucleus</keyword>
<evidence type="ECO:0000256" key="4">
    <source>
        <dbReference type="SAM" id="MobiDB-lite"/>
    </source>
</evidence>
<dbReference type="PANTHER" id="PTHR31001:SF56">
    <property type="entry name" value="ZN(2)-C6 FUNGAL-TYPE DOMAIN-CONTAINING PROTEIN"/>
    <property type="match status" value="1"/>
</dbReference>
<gene>
    <name evidence="6" type="ORF">PHSY_006095</name>
</gene>
<dbReference type="RefSeq" id="XP_012192088.1">
    <property type="nucleotide sequence ID" value="XM_012336698.1"/>
</dbReference>
<dbReference type="InterPro" id="IPR036864">
    <property type="entry name" value="Zn2-C6_fun-type_DNA-bd_sf"/>
</dbReference>
<dbReference type="PROSITE" id="PS50048">
    <property type="entry name" value="ZN2_CY6_FUNGAL_2"/>
    <property type="match status" value="1"/>
</dbReference>
<dbReference type="Gene3D" id="4.10.240.10">
    <property type="entry name" value="Zn(2)-C6 fungal-type DNA-binding domain"/>
    <property type="match status" value="1"/>
</dbReference>
<dbReference type="AlphaFoldDB" id="R9PAU9"/>
<dbReference type="GO" id="GO:0008270">
    <property type="term" value="F:zinc ion binding"/>
    <property type="evidence" value="ECO:0007669"/>
    <property type="project" value="InterPro"/>
</dbReference>
<evidence type="ECO:0000256" key="3">
    <source>
        <dbReference type="ARBA" id="ARBA00023242"/>
    </source>
</evidence>
<dbReference type="GeneID" id="24111367"/>
<name>R9PAU9_PSEHS</name>
<reference evidence="7" key="1">
    <citation type="journal article" date="2013" name="Genome Announc.">
        <title>Draft genome sequence of the basidiomycetous yeast-like fungus Pseudozyma hubeiensis SY62, which produces an abundant amount of the biosurfactant mannosylerythritol lipids.</title>
        <authorList>
            <person name="Konishi M."/>
            <person name="Hatada Y."/>
            <person name="Horiuchi J."/>
        </authorList>
    </citation>
    <scope>NUCLEOTIDE SEQUENCE [LARGE SCALE GENOMIC DNA]</scope>
    <source>
        <strain evidence="7">SY62</strain>
    </source>
</reference>
<dbReference type="OrthoDB" id="2548401at2759"/>
<evidence type="ECO:0000256" key="1">
    <source>
        <dbReference type="ARBA" id="ARBA00004123"/>
    </source>
</evidence>
<evidence type="ECO:0000313" key="6">
    <source>
        <dbReference type="EMBL" id="GAC98501.1"/>
    </source>
</evidence>
<dbReference type="STRING" id="1305764.R9PAU9"/>
<dbReference type="InterPro" id="IPR050613">
    <property type="entry name" value="Sec_Metabolite_Reg"/>
</dbReference>
<feature type="compositionally biased region" description="Pro residues" evidence="4">
    <location>
        <begin position="188"/>
        <end position="197"/>
    </location>
</feature>
<dbReference type="InterPro" id="IPR007219">
    <property type="entry name" value="XnlR_reg_dom"/>
</dbReference>
<feature type="compositionally biased region" description="Basic and acidic residues" evidence="4">
    <location>
        <begin position="18"/>
        <end position="30"/>
    </location>
</feature>
<dbReference type="CDD" id="cd00067">
    <property type="entry name" value="GAL4"/>
    <property type="match status" value="1"/>
</dbReference>
<sequence length="759" mass="83919">MVARLPRGFARRFGAKVRRQEPETMSERRGVHSSPGGSLPVPPDAPVKKKRKSPLLSKAKSCIGCRNAKLRCNMEWPCSNCVRRGLAHECPGFVPHEPRAKSVEQGQHVSFDQAHSLASLASLAHTATEESRHESVAPGEADAHDGLASSPVRGQVAVTTRGDSNSLGGWPQYYGQSAHSSYLAASFSPPPPAPPSAPSAAAASNDRSKPPSSKRARRAEEDSWVQLDTDYQYFLDHVQDGMNESILKDFKASIAWMYCPIEASKCRSVFDGAEPDTLALRLVIKVVVFAWQTAVLKYHPAGSERIGEVALQQCWRALDKADWSRSNSLVVQQALFLLCIFLLNFDGGQMSERFSSVFGICVAKAIESGLYTDAKVGQDDDQTIERQRQRLFWELYSLDAFRSLAYCRPCFFQDSTISAAKPSVLTDDDAFHAIKYENAQIINRFMSHHLYSVRTDFQKTVDLDHQVRQLFEHIPPHLRVRRANRISSGQHQSIRQMLQGCTIALNIHQTLLTLYRPWFVSNTLAEAQGKGDRHSAQYQRAKLCIGESASAMIDLCSRAYAVDPQTTMHWAFFLHHTFNAGVCRAIQAIYGHASDPLSYTAVDDVDEAIALLDMTQEHGCGQMWRPRAHVLRKLRQRIDKVYNGAARNTGGERSRRASYFSLLGATVPLEPAQSSTGTDQQQLQPEAESSSTSLLTSHDLASATPDDAASSSGWLDLLNADAFTLSMADLWNVEGLPSMGLPANADQHADAAWSTPLHQ</sequence>
<feature type="region of interest" description="Disordered" evidence="4">
    <location>
        <begin position="124"/>
        <end position="151"/>
    </location>
</feature>
<keyword evidence="2" id="KW-0479">Metal-binding</keyword>
<dbReference type="HOGENOM" id="CLU_358297_0_0_1"/>
<comment type="subcellular location">
    <subcellularLocation>
        <location evidence="1">Nucleus</location>
    </subcellularLocation>
</comment>
<dbReference type="Proteomes" id="UP000014071">
    <property type="component" value="Unassembled WGS sequence"/>
</dbReference>
<feature type="region of interest" description="Disordered" evidence="4">
    <location>
        <begin position="670"/>
        <end position="697"/>
    </location>
</feature>
<dbReference type="GO" id="GO:0005634">
    <property type="term" value="C:nucleus"/>
    <property type="evidence" value="ECO:0007669"/>
    <property type="project" value="UniProtKB-SubCell"/>
</dbReference>
<dbReference type="SUPFAM" id="SSF57701">
    <property type="entry name" value="Zn2/Cys6 DNA-binding domain"/>
    <property type="match status" value="1"/>
</dbReference>
<keyword evidence="7" id="KW-1185">Reference proteome</keyword>
<dbReference type="PROSITE" id="PS00463">
    <property type="entry name" value="ZN2_CY6_FUNGAL_1"/>
    <property type="match status" value="1"/>
</dbReference>
<dbReference type="GO" id="GO:0003677">
    <property type="term" value="F:DNA binding"/>
    <property type="evidence" value="ECO:0007669"/>
    <property type="project" value="InterPro"/>
</dbReference>
<protein>
    <recommendedName>
        <fullName evidence="5">Zn(2)-C6 fungal-type domain-containing protein</fullName>
    </recommendedName>
</protein>